<comment type="caution">
    <text evidence="5">The sequence shown here is derived from an EMBL/GenBank/DDBJ whole genome shotgun (WGS) entry which is preliminary data.</text>
</comment>
<feature type="repeat" description="ANK" evidence="2">
    <location>
        <begin position="1002"/>
        <end position="1034"/>
    </location>
</feature>
<feature type="repeat" description="ANK" evidence="2">
    <location>
        <begin position="875"/>
        <end position="907"/>
    </location>
</feature>
<dbReference type="InterPro" id="IPR036770">
    <property type="entry name" value="Ankyrin_rpt-contain_sf"/>
</dbReference>
<evidence type="ECO:0000256" key="2">
    <source>
        <dbReference type="PROSITE-ProRule" id="PRU00023"/>
    </source>
</evidence>
<sequence>MLSRSMGKLSAIQTKNDAAVAIIFVYGLNSQHPNHWDSISDLEWCRERLPTQHTEAHIMAYAFEDLYIQSLEIGAVNEAAQNLLSELGGSKWAKRTSMCNDLADSEDISALDPALPVLFICRGFAGLVVKKALILARSHSGPHSISQRVAGMIFLGTPHNDDIRIWPARMETATDVRHKGSRNRRATDTLANSEDFIELTKDFQQLSSLYMIIYFCSEDWLECSGATVLHPDCLWSVVSQNHLRRTTKKNHYILPRSTTTVLSRAYVERATVGMRMVAASRKSYHKCLESEWATKNLYTEERLPSTCDWVFVHNDYLEWTVADGPTCLWICGVSGTGKTILSSAIVDDLLERQQQMDVIAYCFLEEGLGRDDFAQQILQVLVRQLLNHHAVPDYLLYTLLPEIEAVDSPMTREAFQRFLRSLLGNTDSQARIVLILDGVDKDEWIKCVVIDEVTRMNNSRHSSDHMRCLISSRESCEYSTHRGRVRNISLDSELGVQRDVLQLAESRLANIYPTTGNAKSHLTSIGQMICSQGRGNFLWVALVTESLQCANSVAEVEIEVQSLQPTLDGLYQRVLQNIPSQEIEIVKRSFAWLIAAHRPLGLSELVEALEIEPNPYRPPGIGTPASRIWNTRCPGAEIRRMCSPLLITTRENAVGFRHPSVRRHLLPASDTGVWGTSMAEAHTLLAQTCLMLVTPEEDEGSPFRGLRRPQLRSQKAGCASSMKDYAFTNWSFHYGLAESQSKRLVGALRRSLSRILHRDCEQLSLPKMGRLDQIETTILRIAARHGFTSLTRVSLEMGVNRNGSCDACETPLALAVAGGHSEAAMLLIQGGASTDASNSGCGESALHLAAAYGSQESAKMLLKYDAKADSDAGYLSRTPMHAAASSGNLDIIKLLMNHDVDLNAMIPISGETPLHLAASRGHLQTVKWLVEGLDASDEEMDIYDSMVQQRYYQAWTEDLLMDSASNRRFFWGTEAKCLAQERLSGLQSLCRRYADINMPTREGRTALHLAASNGHVPTVRFLLQKGAHVNTTDNNRLTALRLAAENGHLDAVKLLLTAGGEDFNQLGATLKSITSKGHDTVANLLAWHFFSVEVMGKPCQWPVLALATRSKQNTVRDAIRKNSPRDRTTRRTRTRAPSHDQET</sequence>
<feature type="domain" description="NACHT" evidence="4">
    <location>
        <begin position="326"/>
        <end position="441"/>
    </location>
</feature>
<dbReference type="PRINTS" id="PR01415">
    <property type="entry name" value="ANKYRIN"/>
</dbReference>
<reference evidence="5 6" key="1">
    <citation type="journal article" date="2020" name="Genomics">
        <title>Complete, high-quality genomes from long-read metagenomic sequencing of two wolf lichen thalli reveals enigmatic genome architecture.</title>
        <authorList>
            <person name="McKenzie S.K."/>
            <person name="Walston R.F."/>
            <person name="Allen J.L."/>
        </authorList>
    </citation>
    <scope>NUCLEOTIDE SEQUENCE [LARGE SCALE GENOMIC DNA]</scope>
    <source>
        <strain evidence="5">WasteWater1</strain>
    </source>
</reference>
<dbReference type="PROSITE" id="PS50297">
    <property type="entry name" value="ANK_REP_REGION"/>
    <property type="match status" value="5"/>
</dbReference>
<dbReference type="EMBL" id="JACCJB010000003">
    <property type="protein sequence ID" value="KAF6229100.1"/>
    <property type="molecule type" value="Genomic_DNA"/>
</dbReference>
<dbReference type="PROSITE" id="PS50088">
    <property type="entry name" value="ANK_REPEAT"/>
    <property type="match status" value="6"/>
</dbReference>
<organism evidence="5 6">
    <name type="scientific">Letharia lupina</name>
    <dbReference type="NCBI Taxonomy" id="560253"/>
    <lineage>
        <taxon>Eukaryota</taxon>
        <taxon>Fungi</taxon>
        <taxon>Dikarya</taxon>
        <taxon>Ascomycota</taxon>
        <taxon>Pezizomycotina</taxon>
        <taxon>Lecanoromycetes</taxon>
        <taxon>OSLEUM clade</taxon>
        <taxon>Lecanoromycetidae</taxon>
        <taxon>Lecanorales</taxon>
        <taxon>Lecanorineae</taxon>
        <taxon>Parmeliaceae</taxon>
        <taxon>Letharia</taxon>
    </lineage>
</organism>
<dbReference type="Pfam" id="PF24883">
    <property type="entry name" value="NPHP3_N"/>
    <property type="match status" value="1"/>
</dbReference>
<feature type="region of interest" description="Disordered" evidence="3">
    <location>
        <begin position="1112"/>
        <end position="1143"/>
    </location>
</feature>
<dbReference type="SMART" id="SM00248">
    <property type="entry name" value="ANK"/>
    <property type="match status" value="6"/>
</dbReference>
<gene>
    <name evidence="5" type="ORF">HO133_007214</name>
</gene>
<keyword evidence="6" id="KW-1185">Reference proteome</keyword>
<feature type="repeat" description="ANK" evidence="2">
    <location>
        <begin position="1035"/>
        <end position="1061"/>
    </location>
</feature>
<protein>
    <recommendedName>
        <fullName evidence="4">NACHT domain-containing protein</fullName>
    </recommendedName>
</protein>
<feature type="repeat" description="ANK" evidence="2">
    <location>
        <begin position="807"/>
        <end position="839"/>
    </location>
</feature>
<proteinExistence type="predicted"/>
<evidence type="ECO:0000256" key="3">
    <source>
        <dbReference type="SAM" id="MobiDB-lite"/>
    </source>
</evidence>
<feature type="repeat" description="ANK" evidence="2">
    <location>
        <begin position="909"/>
        <end position="931"/>
    </location>
</feature>
<dbReference type="Pfam" id="PF12796">
    <property type="entry name" value="Ank_2"/>
    <property type="match status" value="2"/>
</dbReference>
<dbReference type="InterPro" id="IPR027417">
    <property type="entry name" value="P-loop_NTPase"/>
</dbReference>
<dbReference type="InterPro" id="IPR007111">
    <property type="entry name" value="NACHT_NTPase"/>
</dbReference>
<evidence type="ECO:0000256" key="1">
    <source>
        <dbReference type="ARBA" id="ARBA00022737"/>
    </source>
</evidence>
<dbReference type="InterPro" id="IPR056884">
    <property type="entry name" value="NPHP3-like_N"/>
</dbReference>
<evidence type="ECO:0000313" key="6">
    <source>
        <dbReference type="Proteomes" id="UP000593566"/>
    </source>
</evidence>
<dbReference type="SUPFAM" id="SSF48403">
    <property type="entry name" value="Ankyrin repeat"/>
    <property type="match status" value="2"/>
</dbReference>
<dbReference type="PANTHER" id="PTHR10039">
    <property type="entry name" value="AMELOGENIN"/>
    <property type="match status" value="1"/>
</dbReference>
<dbReference type="PROSITE" id="PS50837">
    <property type="entry name" value="NACHT"/>
    <property type="match status" value="1"/>
</dbReference>
<dbReference type="AlphaFoldDB" id="A0A8H6FID9"/>
<keyword evidence="2" id="KW-0040">ANK repeat</keyword>
<accession>A0A8H6FID9</accession>
<evidence type="ECO:0000313" key="5">
    <source>
        <dbReference type="EMBL" id="KAF6229100.1"/>
    </source>
</evidence>
<dbReference type="Gene3D" id="3.40.50.300">
    <property type="entry name" value="P-loop containing nucleotide triphosphate hydrolases"/>
    <property type="match status" value="1"/>
</dbReference>
<dbReference type="SUPFAM" id="SSF52540">
    <property type="entry name" value="P-loop containing nucleoside triphosphate hydrolases"/>
    <property type="match status" value="1"/>
</dbReference>
<dbReference type="Gene3D" id="1.25.40.20">
    <property type="entry name" value="Ankyrin repeat-containing domain"/>
    <property type="match status" value="3"/>
</dbReference>
<dbReference type="PANTHER" id="PTHR10039:SF14">
    <property type="entry name" value="NACHT DOMAIN-CONTAINING PROTEIN"/>
    <property type="match status" value="1"/>
</dbReference>
<name>A0A8H6FID9_9LECA</name>
<dbReference type="GeneID" id="59335614"/>
<feature type="compositionally biased region" description="Basic and acidic residues" evidence="3">
    <location>
        <begin position="1117"/>
        <end position="1129"/>
    </location>
</feature>
<dbReference type="InterPro" id="IPR002110">
    <property type="entry name" value="Ankyrin_rpt"/>
</dbReference>
<dbReference type="RefSeq" id="XP_037156742.1">
    <property type="nucleotide sequence ID" value="XM_037298107.1"/>
</dbReference>
<dbReference type="Pfam" id="PF13637">
    <property type="entry name" value="Ank_4"/>
    <property type="match status" value="1"/>
</dbReference>
<dbReference type="Proteomes" id="UP000593566">
    <property type="component" value="Unassembled WGS sequence"/>
</dbReference>
<feature type="repeat" description="ANK" evidence="2">
    <location>
        <begin position="841"/>
        <end position="873"/>
    </location>
</feature>
<evidence type="ECO:0000259" key="4">
    <source>
        <dbReference type="PROSITE" id="PS50837"/>
    </source>
</evidence>
<keyword evidence="1" id="KW-0677">Repeat</keyword>